<sequence length="584" mass="61874">MAEKGGPAQTEQAKLLYDRWLLDVPKLLDIAALYGPDNPDLTRQLLSKAFTLQPRYGNDVADLVPTLVSNFMDVCSALQDAAQRLRSSPDAASLQSLLDGLSYWEDVSHTLTAFVEAFPPAAGLLVQTDGALLVQLTPLYSSLIPQLQRSLAAASEQTPAVAKMWRQLGRLKESIEKLAYSLLHKAYLDRGAQALVPAQKSWASIVPQTAAARGAALMTALTEADELEGDAEASLLKGMNARHGSDRAVMKALDQGHITLDKVQQDYLMVLLGSKLLSAGTSRVTSNGHAGSSGAQHAEQLNRKVQKIQEVFPDYGAGFLAACLSACGQDEERVIHQLLEGSLPPELSRLDPKMPLQPPVAQGKGKGKADADLGDGAASSVPELSWRSLAITDDSAQPSGSSAPQRPPLGPSAASRPVHRGVSRFLDRTGNEDRAAIKLHAKAAEFEYDDEYDDSYDDLGGGGADGIADVEGDDEEAALAARGMAPARQGPPSRGPSPGRAGAAPSSSSGPAPPGQAMQQQQQQRPQKSTRTWMLDGRLYNYPKPGAVEFRGKDSATQAQDAARAAADAIHGLGRVCAVLDTIC</sequence>
<evidence type="ECO:0000313" key="3">
    <source>
        <dbReference type="EMBL" id="EIE25242.1"/>
    </source>
</evidence>
<evidence type="ECO:0000313" key="4">
    <source>
        <dbReference type="Proteomes" id="UP000007264"/>
    </source>
</evidence>
<dbReference type="RefSeq" id="XP_005649786.1">
    <property type="nucleotide sequence ID" value="XM_005649729.1"/>
</dbReference>
<dbReference type="SUPFAM" id="SSF46934">
    <property type="entry name" value="UBA-like"/>
    <property type="match status" value="1"/>
</dbReference>
<keyword evidence="4" id="KW-1185">Reference proteome</keyword>
<feature type="region of interest" description="Disordered" evidence="1">
    <location>
        <begin position="345"/>
        <end position="379"/>
    </location>
</feature>
<feature type="compositionally biased region" description="Polar residues" evidence="1">
    <location>
        <begin position="394"/>
        <end position="404"/>
    </location>
</feature>
<dbReference type="Proteomes" id="UP000007264">
    <property type="component" value="Unassembled WGS sequence"/>
</dbReference>
<dbReference type="AlphaFoldDB" id="I0Z3M3"/>
<dbReference type="PANTHER" id="PTHR21494">
    <property type="entry name" value="ACTIVATING SIGNAL COINTEGRATOR 1 COMPLEX SUBUNIT 2 ASC-1 COMPLEX SUBUNIT P100"/>
    <property type="match status" value="1"/>
</dbReference>
<dbReference type="Gene3D" id="1.10.8.10">
    <property type="entry name" value="DNA helicase RuvA subunit, C-terminal domain"/>
    <property type="match status" value="1"/>
</dbReference>
<feature type="region of interest" description="Disordered" evidence="1">
    <location>
        <begin position="393"/>
        <end position="420"/>
    </location>
</feature>
<name>I0Z3M3_COCSC</name>
<feature type="compositionally biased region" description="Low complexity" evidence="1">
    <location>
        <begin position="483"/>
        <end position="527"/>
    </location>
</feature>
<dbReference type="eggNOG" id="KOG4501">
    <property type="taxonomic scope" value="Eukaryota"/>
</dbReference>
<evidence type="ECO:0000259" key="2">
    <source>
        <dbReference type="PROSITE" id="PS51140"/>
    </source>
</evidence>
<dbReference type="InterPro" id="IPR003892">
    <property type="entry name" value="CUE"/>
</dbReference>
<dbReference type="GO" id="GO:0043130">
    <property type="term" value="F:ubiquitin binding"/>
    <property type="evidence" value="ECO:0007669"/>
    <property type="project" value="InterPro"/>
</dbReference>
<dbReference type="GeneID" id="17043244"/>
<proteinExistence type="predicted"/>
<gene>
    <name evidence="3" type="ORF">COCSUDRAFT_40549</name>
</gene>
<dbReference type="PANTHER" id="PTHR21494:SF0">
    <property type="entry name" value="ACTIVATING SIGNAL COINTEGRATOR 1 COMPLEX SUBUNIT 2"/>
    <property type="match status" value="1"/>
</dbReference>
<dbReference type="InterPro" id="IPR052586">
    <property type="entry name" value="ASCC2"/>
</dbReference>
<dbReference type="Pfam" id="PF02845">
    <property type="entry name" value="CUE"/>
    <property type="match status" value="1"/>
</dbReference>
<comment type="caution">
    <text evidence="3">The sequence shown here is derived from an EMBL/GenBank/DDBJ whole genome shotgun (WGS) entry which is preliminary data.</text>
</comment>
<reference evidence="3 4" key="1">
    <citation type="journal article" date="2012" name="Genome Biol.">
        <title>The genome of the polar eukaryotic microalga coccomyxa subellipsoidea reveals traits of cold adaptation.</title>
        <authorList>
            <person name="Blanc G."/>
            <person name="Agarkova I."/>
            <person name="Grimwood J."/>
            <person name="Kuo A."/>
            <person name="Brueggeman A."/>
            <person name="Dunigan D."/>
            <person name="Gurnon J."/>
            <person name="Ladunga I."/>
            <person name="Lindquist E."/>
            <person name="Lucas S."/>
            <person name="Pangilinan J."/>
            <person name="Proschold T."/>
            <person name="Salamov A."/>
            <person name="Schmutz J."/>
            <person name="Weeks D."/>
            <person name="Yamada T."/>
            <person name="Claverie J.M."/>
            <person name="Grigoriev I."/>
            <person name="Van Etten J."/>
            <person name="Lomsadze A."/>
            <person name="Borodovsky M."/>
        </authorList>
    </citation>
    <scope>NUCLEOTIDE SEQUENCE [LARGE SCALE GENOMIC DNA]</scope>
    <source>
        <strain evidence="3 4">C-169</strain>
    </source>
</reference>
<dbReference type="KEGG" id="csl:COCSUDRAFT_40549"/>
<feature type="region of interest" description="Disordered" evidence="1">
    <location>
        <begin position="483"/>
        <end position="531"/>
    </location>
</feature>
<dbReference type="OrthoDB" id="515099at2759"/>
<dbReference type="PROSITE" id="PS51140">
    <property type="entry name" value="CUE"/>
    <property type="match status" value="1"/>
</dbReference>
<organism evidence="3 4">
    <name type="scientific">Coccomyxa subellipsoidea (strain C-169)</name>
    <name type="common">Green microalga</name>
    <dbReference type="NCBI Taxonomy" id="574566"/>
    <lineage>
        <taxon>Eukaryota</taxon>
        <taxon>Viridiplantae</taxon>
        <taxon>Chlorophyta</taxon>
        <taxon>core chlorophytes</taxon>
        <taxon>Trebouxiophyceae</taxon>
        <taxon>Trebouxiophyceae incertae sedis</taxon>
        <taxon>Coccomyxaceae</taxon>
        <taxon>Coccomyxa</taxon>
        <taxon>Coccomyxa subellipsoidea</taxon>
    </lineage>
</organism>
<accession>I0Z3M3</accession>
<feature type="domain" description="CUE" evidence="2">
    <location>
        <begin position="300"/>
        <end position="343"/>
    </location>
</feature>
<evidence type="ECO:0000256" key="1">
    <source>
        <dbReference type="SAM" id="MobiDB-lite"/>
    </source>
</evidence>
<protein>
    <recommendedName>
        <fullName evidence="2">CUE domain-containing protein</fullName>
    </recommendedName>
</protein>
<dbReference type="EMBL" id="AGSI01000004">
    <property type="protein sequence ID" value="EIE25242.1"/>
    <property type="molecule type" value="Genomic_DNA"/>
</dbReference>
<dbReference type="CDD" id="cd14364">
    <property type="entry name" value="CUE_ASCC2"/>
    <property type="match status" value="1"/>
</dbReference>
<dbReference type="InterPro" id="IPR041800">
    <property type="entry name" value="ASCC2_CUE"/>
</dbReference>
<dbReference type="InterPro" id="IPR009060">
    <property type="entry name" value="UBA-like_sf"/>
</dbReference>
<dbReference type="STRING" id="574566.I0Z3M3"/>
<dbReference type="SMART" id="SM00546">
    <property type="entry name" value="CUE"/>
    <property type="match status" value="1"/>
</dbReference>